<organism evidence="10 11">
    <name type="scientific">Candidatus Desulfosporosinus infrequens</name>
    <dbReference type="NCBI Taxonomy" id="2043169"/>
    <lineage>
        <taxon>Bacteria</taxon>
        <taxon>Bacillati</taxon>
        <taxon>Bacillota</taxon>
        <taxon>Clostridia</taxon>
        <taxon>Eubacteriales</taxon>
        <taxon>Desulfitobacteriaceae</taxon>
        <taxon>Desulfosporosinus</taxon>
    </lineage>
</organism>
<dbReference type="HAMAP" id="MF_00473">
    <property type="entry name" value="G6P_isomerase"/>
    <property type="match status" value="1"/>
</dbReference>
<reference evidence="11" key="1">
    <citation type="submission" date="2018-02" db="EMBL/GenBank/DDBJ databases">
        <authorList>
            <person name="Hausmann B."/>
        </authorList>
    </citation>
    <scope>NUCLEOTIDE SEQUENCE [LARGE SCALE GENOMIC DNA]</scope>
    <source>
        <strain evidence="11">Peat soil MAG SbF1</strain>
    </source>
</reference>
<dbReference type="InterPro" id="IPR035476">
    <property type="entry name" value="SIS_PGI_1"/>
</dbReference>
<feature type="active site" evidence="8">
    <location>
        <position position="441"/>
    </location>
</feature>
<evidence type="ECO:0000256" key="7">
    <source>
        <dbReference type="ARBA" id="ARBA00029321"/>
    </source>
</evidence>
<dbReference type="EMBL" id="OMOF01000025">
    <property type="protein sequence ID" value="SPF33162.1"/>
    <property type="molecule type" value="Genomic_DNA"/>
</dbReference>
<dbReference type="GO" id="GO:0097367">
    <property type="term" value="F:carbohydrate derivative binding"/>
    <property type="evidence" value="ECO:0007669"/>
    <property type="project" value="InterPro"/>
</dbReference>
<dbReference type="PROSITE" id="PS51463">
    <property type="entry name" value="P_GLUCOSE_ISOMERASE_3"/>
    <property type="match status" value="1"/>
</dbReference>
<dbReference type="GO" id="GO:0051156">
    <property type="term" value="P:glucose 6-phosphate metabolic process"/>
    <property type="evidence" value="ECO:0007669"/>
    <property type="project" value="TreeGrafter"/>
</dbReference>
<sequence>MENQKKPGIRMDYTGMMSGSQNPKGFKKEELLGLQNAMDQAQATLANRRENGEIDFSKLLVSMKTQLSEIIEYADSVAPKFENFVVLGIGGSALGPLAIHQALNHYYYNDLAPEQRGHRPRFYVLDNIDPVRVHELLQMLDPSKTLFNVISKSGNTSETMAQFLIVRDNLQQVCGDNYAEHIVITTDKEKGNLLPIALKEGYQRFVIPAGIGGRFSELTPVGLLAAAICGIDINQLLEGALGMDQWIREAKGVFSNPAQLRAALAHLSWQKGKNISVFMPYADGLKTMADWYAQLWAESLGKGYDRQGRAVHIGQTPVKALGVTDQHSQVQLYAEGPDDKVITFVAVEKFKETQGIPIDLELPEDIQFLGGRTLEELLFAEQKATEYALTLAGRQHQKIILPTLDAYHIGQLLLLLEWETAYMGELLNINAFDQPGVEEGKNGTYALMGRKGYEQKKQDIEEYGKIRHTLSLDI</sequence>
<feature type="active site" description="Proton donor" evidence="8">
    <location>
        <position position="298"/>
    </location>
</feature>
<dbReference type="GO" id="GO:0048029">
    <property type="term" value="F:monosaccharide binding"/>
    <property type="evidence" value="ECO:0007669"/>
    <property type="project" value="TreeGrafter"/>
</dbReference>
<evidence type="ECO:0000256" key="6">
    <source>
        <dbReference type="ARBA" id="ARBA00023235"/>
    </source>
</evidence>
<dbReference type="GO" id="GO:0004347">
    <property type="term" value="F:glucose-6-phosphate isomerase activity"/>
    <property type="evidence" value="ECO:0007669"/>
    <property type="project" value="UniProtKB-UniRule"/>
</dbReference>
<dbReference type="AlphaFoldDB" id="A0A2U3K0F3"/>
<dbReference type="InterPro" id="IPR001672">
    <property type="entry name" value="G6P_Isomerase"/>
</dbReference>
<dbReference type="Pfam" id="PF00342">
    <property type="entry name" value="PGI"/>
    <property type="match status" value="1"/>
</dbReference>
<comment type="subcellular location">
    <subcellularLocation>
        <location evidence="8">Cytoplasm</location>
    </subcellularLocation>
</comment>
<dbReference type="CDD" id="cd05016">
    <property type="entry name" value="SIS_PGI_2"/>
    <property type="match status" value="1"/>
</dbReference>
<dbReference type="GO" id="GO:0006096">
    <property type="term" value="P:glycolytic process"/>
    <property type="evidence" value="ECO:0007669"/>
    <property type="project" value="UniProtKB-UniRule"/>
</dbReference>
<dbReference type="GO" id="GO:0006094">
    <property type="term" value="P:gluconeogenesis"/>
    <property type="evidence" value="ECO:0007669"/>
    <property type="project" value="UniProtKB-UniRule"/>
</dbReference>
<dbReference type="PANTHER" id="PTHR11469:SF1">
    <property type="entry name" value="GLUCOSE-6-PHOSPHATE ISOMERASE"/>
    <property type="match status" value="1"/>
</dbReference>
<dbReference type="SUPFAM" id="SSF53697">
    <property type="entry name" value="SIS domain"/>
    <property type="match status" value="1"/>
</dbReference>
<protein>
    <recommendedName>
        <fullName evidence="8">Glucose-6-phosphate isomerase</fullName>
        <shortName evidence="8">GPI</shortName>
        <ecNumber evidence="8">5.3.1.9</ecNumber>
    </recommendedName>
    <alternativeName>
        <fullName evidence="8">Phosphoglucose isomerase</fullName>
        <shortName evidence="8">PGI</shortName>
    </alternativeName>
    <alternativeName>
        <fullName evidence="8">Phosphohexose isomerase</fullName>
        <shortName evidence="8">PHI</shortName>
    </alternativeName>
</protein>
<keyword evidence="3 8" id="KW-0312">Gluconeogenesis</keyword>
<proteinExistence type="inferred from homology"/>
<evidence type="ECO:0000313" key="10">
    <source>
        <dbReference type="EMBL" id="SPF33162.1"/>
    </source>
</evidence>
<accession>A0A2U3K0F3</accession>
<dbReference type="GO" id="GO:0005829">
    <property type="term" value="C:cytosol"/>
    <property type="evidence" value="ECO:0007669"/>
    <property type="project" value="TreeGrafter"/>
</dbReference>
<dbReference type="PANTHER" id="PTHR11469">
    <property type="entry name" value="GLUCOSE-6-PHOSPHATE ISOMERASE"/>
    <property type="match status" value="1"/>
</dbReference>
<evidence type="ECO:0000256" key="2">
    <source>
        <dbReference type="ARBA" id="ARBA00006604"/>
    </source>
</evidence>
<dbReference type="Gene3D" id="3.40.50.10490">
    <property type="entry name" value="Glucose-6-phosphate isomerase like protein, domain 1"/>
    <property type="match status" value="2"/>
</dbReference>
<evidence type="ECO:0000256" key="3">
    <source>
        <dbReference type="ARBA" id="ARBA00022432"/>
    </source>
</evidence>
<comment type="similarity">
    <text evidence="2 8 9">Belongs to the GPI family.</text>
</comment>
<evidence type="ECO:0000256" key="5">
    <source>
        <dbReference type="ARBA" id="ARBA00023152"/>
    </source>
</evidence>
<evidence type="ECO:0000256" key="1">
    <source>
        <dbReference type="ARBA" id="ARBA00004926"/>
    </source>
</evidence>
<dbReference type="EC" id="5.3.1.9" evidence="8"/>
<dbReference type="InterPro" id="IPR046348">
    <property type="entry name" value="SIS_dom_sf"/>
</dbReference>
<dbReference type="UniPathway" id="UPA00109">
    <property type="reaction ID" value="UER00181"/>
</dbReference>
<dbReference type="PROSITE" id="PS00174">
    <property type="entry name" value="P_GLUCOSE_ISOMERASE_2"/>
    <property type="match status" value="1"/>
</dbReference>
<dbReference type="Proteomes" id="UP000238916">
    <property type="component" value="Unassembled WGS sequence"/>
</dbReference>
<dbReference type="OrthoDB" id="140919at2"/>
<keyword evidence="4 8" id="KW-0963">Cytoplasm</keyword>
<keyword evidence="6 8" id="KW-0413">Isomerase</keyword>
<name>A0A2U3K0F3_9FIRM</name>
<dbReference type="InterPro" id="IPR035482">
    <property type="entry name" value="SIS_PGI_2"/>
</dbReference>
<gene>
    <name evidence="8 10" type="primary">pgi</name>
    <name evidence="10" type="ORF">SBF1_1200027</name>
</gene>
<feature type="active site" evidence="8">
    <location>
        <position position="327"/>
    </location>
</feature>
<evidence type="ECO:0000256" key="8">
    <source>
        <dbReference type="HAMAP-Rule" id="MF_00473"/>
    </source>
</evidence>
<comment type="pathway">
    <text evidence="1 8 9">Carbohydrate degradation; glycolysis; D-glyceraldehyde 3-phosphate and glycerone phosphate from D-glucose: step 2/4.</text>
</comment>
<dbReference type="CDD" id="cd05015">
    <property type="entry name" value="SIS_PGI_1"/>
    <property type="match status" value="1"/>
</dbReference>
<comment type="catalytic activity">
    <reaction evidence="7 8 9">
        <text>alpha-D-glucose 6-phosphate = beta-D-fructose 6-phosphate</text>
        <dbReference type="Rhea" id="RHEA:11816"/>
        <dbReference type="ChEBI" id="CHEBI:57634"/>
        <dbReference type="ChEBI" id="CHEBI:58225"/>
        <dbReference type="EC" id="5.3.1.9"/>
    </reaction>
</comment>
<dbReference type="PRINTS" id="PR00662">
    <property type="entry name" value="G6PISOMERASE"/>
</dbReference>
<comment type="function">
    <text evidence="8">Catalyzes the reversible isomerization of glucose-6-phosphate to fructose-6-phosphate.</text>
</comment>
<dbReference type="FunFam" id="3.40.50.10490:FF:000016">
    <property type="entry name" value="Glucose-6-phosphate isomerase"/>
    <property type="match status" value="1"/>
</dbReference>
<dbReference type="UniPathway" id="UPA00138"/>
<evidence type="ECO:0000256" key="4">
    <source>
        <dbReference type="ARBA" id="ARBA00022490"/>
    </source>
</evidence>
<evidence type="ECO:0000256" key="9">
    <source>
        <dbReference type="RuleBase" id="RU000612"/>
    </source>
</evidence>
<evidence type="ECO:0000313" key="11">
    <source>
        <dbReference type="Proteomes" id="UP000238916"/>
    </source>
</evidence>
<dbReference type="InterPro" id="IPR018189">
    <property type="entry name" value="Phosphoglucose_isomerase_CS"/>
</dbReference>
<keyword evidence="5 8" id="KW-0324">Glycolysis</keyword>
<comment type="pathway">
    <text evidence="8">Carbohydrate biosynthesis; gluconeogenesis.</text>
</comment>